<evidence type="ECO:0000313" key="2">
    <source>
        <dbReference type="Proteomes" id="UP000308836"/>
    </source>
</evidence>
<name>A0AC61R704_9FIRM</name>
<keyword evidence="2" id="KW-1185">Reference proteome</keyword>
<gene>
    <name evidence="1" type="ORF">E5336_07700</name>
</gene>
<evidence type="ECO:0000313" key="1">
    <source>
        <dbReference type="EMBL" id="TGY65706.1"/>
    </source>
</evidence>
<organism evidence="1 2">
    <name type="scientific">Dubosiella muris</name>
    <dbReference type="NCBI Taxonomy" id="3038133"/>
    <lineage>
        <taxon>Bacteria</taxon>
        <taxon>Bacillati</taxon>
        <taxon>Bacillota</taxon>
        <taxon>Erysipelotrichia</taxon>
        <taxon>Erysipelotrichales</taxon>
        <taxon>Erysipelotrichaceae</taxon>
        <taxon>Dubosiella</taxon>
    </lineage>
</organism>
<dbReference type="EMBL" id="SRYG01000014">
    <property type="protein sequence ID" value="TGY65706.1"/>
    <property type="molecule type" value="Genomic_DNA"/>
</dbReference>
<dbReference type="Proteomes" id="UP000308836">
    <property type="component" value="Unassembled WGS sequence"/>
</dbReference>
<reference evidence="1" key="1">
    <citation type="submission" date="2019-04" db="EMBL/GenBank/DDBJ databases">
        <title>Microbes associate with the intestines of laboratory mice.</title>
        <authorList>
            <person name="Navarre W."/>
            <person name="Wong E."/>
            <person name="Huang K."/>
            <person name="Tropini C."/>
            <person name="Ng K."/>
            <person name="Yu B."/>
        </authorList>
    </citation>
    <scope>NUCLEOTIDE SEQUENCE</scope>
    <source>
        <strain evidence="1">NM09_H32</strain>
    </source>
</reference>
<proteinExistence type="predicted"/>
<protein>
    <submittedName>
        <fullName evidence="1">GNAT family N-acetyltransferase</fullName>
    </submittedName>
</protein>
<comment type="caution">
    <text evidence="1">The sequence shown here is derived from an EMBL/GenBank/DDBJ whole genome shotgun (WGS) entry which is preliminary data.</text>
</comment>
<sequence length="195" mass="22209">MTKLDSSIPYRKVLMVLPKKRIERVFDLKEGFSYVPFDDDLFEPWCALQTSVNLFSSMEQARDALAAMLEKDRAFFETHFLFVKNEAGQLAASAGLWPGRDFDEERLRVHYVACDESCQHQGIARAMLTKLGAMYDSIPSKYPLYLSTQSQSYGAIALYASLGFTPYLGAYRGSTREQSEQAWEETTRILKERGA</sequence>
<accession>A0AC61R704</accession>